<dbReference type="FunFam" id="3.40.640.10:FF:000033">
    <property type="entry name" value="Aspartate aminotransferase"/>
    <property type="match status" value="1"/>
</dbReference>
<dbReference type="AlphaFoldDB" id="A0A0K9YMK6"/>
<evidence type="ECO:0000313" key="9">
    <source>
        <dbReference type="EMBL" id="KNB69400.1"/>
    </source>
</evidence>
<dbReference type="InterPro" id="IPR015421">
    <property type="entry name" value="PyrdxlP-dep_Trfase_major"/>
</dbReference>
<dbReference type="Proteomes" id="UP000036834">
    <property type="component" value="Unassembled WGS sequence"/>
</dbReference>
<dbReference type="Gene3D" id="3.40.640.10">
    <property type="entry name" value="Type I PLP-dependent aspartate aminotransferase-like (Major domain)"/>
    <property type="match status" value="1"/>
</dbReference>
<evidence type="ECO:0000256" key="2">
    <source>
        <dbReference type="ARBA" id="ARBA00007441"/>
    </source>
</evidence>
<dbReference type="OrthoDB" id="9802328at2"/>
<evidence type="ECO:0000256" key="3">
    <source>
        <dbReference type="ARBA" id="ARBA00022576"/>
    </source>
</evidence>
<dbReference type="GO" id="GO:0006520">
    <property type="term" value="P:amino acid metabolic process"/>
    <property type="evidence" value="ECO:0007669"/>
    <property type="project" value="InterPro"/>
</dbReference>
<dbReference type="GO" id="GO:0030170">
    <property type="term" value="F:pyridoxal phosphate binding"/>
    <property type="evidence" value="ECO:0007669"/>
    <property type="project" value="InterPro"/>
</dbReference>
<dbReference type="CDD" id="cd00609">
    <property type="entry name" value="AAT_like"/>
    <property type="match status" value="1"/>
</dbReference>
<evidence type="ECO:0000313" key="10">
    <source>
        <dbReference type="Proteomes" id="UP000036834"/>
    </source>
</evidence>
<reference evidence="10" key="1">
    <citation type="submission" date="2015-07" db="EMBL/GenBank/DDBJ databases">
        <title>Genome sequencing project for genomic taxonomy and phylogenomics of Bacillus-like bacteria.</title>
        <authorList>
            <person name="Liu B."/>
            <person name="Wang J."/>
            <person name="Zhu Y."/>
            <person name="Liu G."/>
            <person name="Chen Q."/>
            <person name="Chen Z."/>
            <person name="Lan J."/>
            <person name="Che J."/>
            <person name="Ge C."/>
            <person name="Shi H."/>
            <person name="Pan Z."/>
            <person name="Liu X."/>
        </authorList>
    </citation>
    <scope>NUCLEOTIDE SEQUENCE [LARGE SCALE GENOMIC DNA]</scope>
    <source>
        <strain evidence="10">DSM 9887</strain>
    </source>
</reference>
<dbReference type="EMBL" id="BJON01000018">
    <property type="protein sequence ID" value="GED70825.1"/>
    <property type="molecule type" value="Genomic_DNA"/>
</dbReference>
<comment type="similarity">
    <text evidence="2 6">Belongs to the class-I pyridoxal-phosphate-dependent aminotransferase family.</text>
</comment>
<dbReference type="PROSITE" id="PS00105">
    <property type="entry name" value="AA_TRANSFER_CLASS_1"/>
    <property type="match status" value="1"/>
</dbReference>
<evidence type="ECO:0000313" key="8">
    <source>
        <dbReference type="EMBL" id="GED70825.1"/>
    </source>
</evidence>
<dbReference type="PATRIC" id="fig|54915.3.peg.4420"/>
<dbReference type="EC" id="2.6.1.-" evidence="6"/>
<keyword evidence="3 6" id="KW-0032">Aminotransferase</keyword>
<dbReference type="PANTHER" id="PTHR46383">
    <property type="entry name" value="ASPARTATE AMINOTRANSFERASE"/>
    <property type="match status" value="1"/>
</dbReference>
<evidence type="ECO:0000256" key="5">
    <source>
        <dbReference type="ARBA" id="ARBA00022898"/>
    </source>
</evidence>
<gene>
    <name evidence="8" type="primary">yugH</name>
    <name evidence="9" type="ORF">ADS79_26250</name>
    <name evidence="8" type="ORF">BRE01_45270</name>
</gene>
<dbReference type="PANTHER" id="PTHR46383:SF1">
    <property type="entry name" value="ASPARTATE AMINOTRANSFERASE"/>
    <property type="match status" value="1"/>
</dbReference>
<organism evidence="9 10">
    <name type="scientific">Brevibacillus reuszeri</name>
    <dbReference type="NCBI Taxonomy" id="54915"/>
    <lineage>
        <taxon>Bacteria</taxon>
        <taxon>Bacillati</taxon>
        <taxon>Bacillota</taxon>
        <taxon>Bacilli</taxon>
        <taxon>Bacillales</taxon>
        <taxon>Paenibacillaceae</taxon>
        <taxon>Brevibacillus</taxon>
    </lineage>
</organism>
<dbReference type="InterPro" id="IPR050596">
    <property type="entry name" value="AspAT/PAT-like"/>
</dbReference>
<dbReference type="GO" id="GO:0008483">
    <property type="term" value="F:transaminase activity"/>
    <property type="evidence" value="ECO:0007669"/>
    <property type="project" value="UniProtKB-KW"/>
</dbReference>
<dbReference type="InterPro" id="IPR004838">
    <property type="entry name" value="NHTrfase_class1_PyrdxlP-BS"/>
</dbReference>
<reference evidence="9" key="2">
    <citation type="submission" date="2015-07" db="EMBL/GenBank/DDBJ databases">
        <title>MeaNS - Measles Nucleotide Surveillance Program.</title>
        <authorList>
            <person name="Tran T."/>
            <person name="Druce J."/>
        </authorList>
    </citation>
    <scope>NUCLEOTIDE SEQUENCE</scope>
    <source>
        <strain evidence="9">DSM 9887</strain>
    </source>
</reference>
<dbReference type="Pfam" id="PF00155">
    <property type="entry name" value="Aminotran_1_2"/>
    <property type="match status" value="1"/>
</dbReference>
<dbReference type="STRING" id="54915.ADS79_26250"/>
<reference evidence="8 11" key="3">
    <citation type="submission" date="2019-06" db="EMBL/GenBank/DDBJ databases">
        <title>Whole genome shotgun sequence of Brevibacillus reuszeri NBRC 15719.</title>
        <authorList>
            <person name="Hosoyama A."/>
            <person name="Uohara A."/>
            <person name="Ohji S."/>
            <person name="Ichikawa N."/>
        </authorList>
    </citation>
    <scope>NUCLEOTIDE SEQUENCE [LARGE SCALE GENOMIC DNA]</scope>
    <source>
        <strain evidence="8 11">NBRC 15719</strain>
    </source>
</reference>
<evidence type="ECO:0000259" key="7">
    <source>
        <dbReference type="Pfam" id="PF00155"/>
    </source>
</evidence>
<sequence length="385" mass="42133">MKALSQTRSSLPRSGIRQIMDYSATIPDVIHLEVGEPNVNTPLHIREAAFTAMNEGFTHYTANAGLISLRSSIADHLKRQYEIQVNTDQIVVTAGAVNALVATVLSLVESGEEVLIPDPGWPNYEQIILSQESIPKRYKLLPDSGFVPDIAELEQVVTPKTKAIIINSPGNPTGGVLSEENIKELLAFASKHDLYVISDEVYDGIVFEDKHISPMSYDTEGRVISVFGFSKNYAMTGWRVGYAVAPQQIAAVIAKVLEPLVSCASSVSQKAAEAAISSTQEFVHEMREIYQARRDSAYKLLEEAGIKAYKPKGAFYMMIDLSGIETEEENLAIALVKESGVAVAPGTTFGSTTAHMIRISLATEDSQLLEGVKRICDFVTKHRKQ</sequence>
<accession>A0A0K9YMK6</accession>
<evidence type="ECO:0000256" key="4">
    <source>
        <dbReference type="ARBA" id="ARBA00022679"/>
    </source>
</evidence>
<dbReference type="EMBL" id="LGIQ01000011">
    <property type="protein sequence ID" value="KNB69400.1"/>
    <property type="molecule type" value="Genomic_DNA"/>
</dbReference>
<dbReference type="RefSeq" id="WP_049741407.1">
    <property type="nucleotide sequence ID" value="NZ_BJON01000018.1"/>
</dbReference>
<dbReference type="Proteomes" id="UP000319578">
    <property type="component" value="Unassembled WGS sequence"/>
</dbReference>
<dbReference type="Gene3D" id="3.90.1150.10">
    <property type="entry name" value="Aspartate Aminotransferase, domain 1"/>
    <property type="match status" value="1"/>
</dbReference>
<protein>
    <recommendedName>
        <fullName evidence="6">Aminotransferase</fullName>
        <ecNumber evidence="6">2.6.1.-</ecNumber>
    </recommendedName>
</protein>
<evidence type="ECO:0000256" key="6">
    <source>
        <dbReference type="RuleBase" id="RU000481"/>
    </source>
</evidence>
<dbReference type="InterPro" id="IPR004839">
    <property type="entry name" value="Aminotransferase_I/II_large"/>
</dbReference>
<dbReference type="PRINTS" id="PR00753">
    <property type="entry name" value="ACCSYNTHASE"/>
</dbReference>
<proteinExistence type="inferred from homology"/>
<name>A0A0K9YMK6_9BACL</name>
<comment type="caution">
    <text evidence="9">The sequence shown here is derived from an EMBL/GenBank/DDBJ whole genome shotgun (WGS) entry which is preliminary data.</text>
</comment>
<evidence type="ECO:0000256" key="1">
    <source>
        <dbReference type="ARBA" id="ARBA00001933"/>
    </source>
</evidence>
<dbReference type="SUPFAM" id="SSF53383">
    <property type="entry name" value="PLP-dependent transferases"/>
    <property type="match status" value="1"/>
</dbReference>
<comment type="cofactor">
    <cofactor evidence="1 6">
        <name>pyridoxal 5'-phosphate</name>
        <dbReference type="ChEBI" id="CHEBI:597326"/>
    </cofactor>
</comment>
<keyword evidence="4 6" id="KW-0808">Transferase</keyword>
<evidence type="ECO:0000313" key="11">
    <source>
        <dbReference type="Proteomes" id="UP000319578"/>
    </source>
</evidence>
<feature type="domain" description="Aminotransferase class I/classII large" evidence="7">
    <location>
        <begin position="28"/>
        <end position="375"/>
    </location>
</feature>
<dbReference type="InterPro" id="IPR015424">
    <property type="entry name" value="PyrdxlP-dep_Trfase"/>
</dbReference>
<keyword evidence="5" id="KW-0663">Pyridoxal phosphate</keyword>
<keyword evidence="11" id="KW-1185">Reference proteome</keyword>
<dbReference type="InterPro" id="IPR015422">
    <property type="entry name" value="PyrdxlP-dep_Trfase_small"/>
</dbReference>